<organism evidence="2 3">
    <name type="scientific">Agathobacter rectalis</name>
    <dbReference type="NCBI Taxonomy" id="39491"/>
    <lineage>
        <taxon>Bacteria</taxon>
        <taxon>Bacillati</taxon>
        <taxon>Bacillota</taxon>
        <taxon>Clostridia</taxon>
        <taxon>Lachnospirales</taxon>
        <taxon>Lachnospiraceae</taxon>
        <taxon>Agathobacter</taxon>
    </lineage>
</organism>
<protein>
    <recommendedName>
        <fullName evidence="1">DUF6273 domain-containing protein</fullName>
    </recommendedName>
</protein>
<dbReference type="EMBL" id="QSEN01000013">
    <property type="protein sequence ID" value="RGZ75006.1"/>
    <property type="molecule type" value="Genomic_DNA"/>
</dbReference>
<accession>A0A413PG41</accession>
<evidence type="ECO:0000313" key="2">
    <source>
        <dbReference type="EMBL" id="RGZ75006.1"/>
    </source>
</evidence>
<proteinExistence type="predicted"/>
<dbReference type="Proteomes" id="UP000283431">
    <property type="component" value="Unassembled WGS sequence"/>
</dbReference>
<dbReference type="InterPro" id="IPR046240">
    <property type="entry name" value="DUF6273"/>
</dbReference>
<comment type="caution">
    <text evidence="2">The sequence shown here is derived from an EMBL/GenBank/DDBJ whole genome shotgun (WGS) entry which is preliminary data.</text>
</comment>
<gene>
    <name evidence="2" type="ORF">DW975_08685</name>
</gene>
<dbReference type="Pfam" id="PF19789">
    <property type="entry name" value="DUF6273"/>
    <property type="match status" value="1"/>
</dbReference>
<evidence type="ECO:0000313" key="3">
    <source>
        <dbReference type="Proteomes" id="UP000283431"/>
    </source>
</evidence>
<evidence type="ECO:0000259" key="1">
    <source>
        <dbReference type="Pfam" id="PF19789"/>
    </source>
</evidence>
<dbReference type="AlphaFoldDB" id="A0A413PG41"/>
<sequence length="431" mass="47045">MADFNNAVMTNGGAALLAATTAGTAKIKFTKLVTGSGTYSDSEKTRASLQARSTLKAQKQEIPFSKIEMATDTCVKLTALVSNAELSAGYYVNEIGIYAVDELHPAAAPVLYSIAIANVADYLPPYNGLTPSTITQEYFATVDNALEVTIQTKTGAVALAEDLEATNEELARAMSDNDHLYAGRDLTVVFALEIAKYSDAWAWIKARIKAHNFTGIHVADYIPITMNGQTVKMQVAGIDTYYRTTDQQLSHHIDFISKDCFNQTVKWNEANNNNGNAANNSPYMVSNLHTFLTTTLYGYLPAAVKAVISNKRTLMEYRYSASGALTDGTSWGWQDLGPLWVPLEYEIFGSTIWGTKGWSQGQGVQYPIFANSFLNRIKGAGNGGGRCDWWTASVRSGHSTNCVRVYNGGNSDNWHASGELYVPVCFRIDEA</sequence>
<feature type="domain" description="DUF6273" evidence="1">
    <location>
        <begin position="266"/>
        <end position="429"/>
    </location>
</feature>
<name>A0A413PG41_9FIRM</name>
<reference evidence="2 3" key="1">
    <citation type="submission" date="2018-08" db="EMBL/GenBank/DDBJ databases">
        <title>A genome reference for cultivated species of the human gut microbiota.</title>
        <authorList>
            <person name="Zou Y."/>
            <person name="Xue W."/>
            <person name="Luo G."/>
        </authorList>
    </citation>
    <scope>NUCLEOTIDE SEQUENCE [LARGE SCALE GENOMIC DNA]</scope>
    <source>
        <strain evidence="2 3">AM48-7</strain>
    </source>
</reference>